<reference evidence="3" key="1">
    <citation type="journal article" date="2019" name="Int. J. Syst. Evol. Microbiol.">
        <title>The Global Catalogue of Microorganisms (GCM) 10K type strain sequencing project: providing services to taxonomists for standard genome sequencing and annotation.</title>
        <authorList>
            <consortium name="The Broad Institute Genomics Platform"/>
            <consortium name="The Broad Institute Genome Sequencing Center for Infectious Disease"/>
            <person name="Wu L."/>
            <person name="Ma J."/>
        </authorList>
    </citation>
    <scope>NUCLEOTIDE SEQUENCE [LARGE SCALE GENOMIC DNA]</scope>
    <source>
        <strain evidence="3">JCM 18019</strain>
    </source>
</reference>
<dbReference type="RefSeq" id="WP_345207819.1">
    <property type="nucleotide sequence ID" value="NZ_BAABHX010000008.1"/>
</dbReference>
<feature type="transmembrane region" description="Helical" evidence="1">
    <location>
        <begin position="58"/>
        <end position="75"/>
    </location>
</feature>
<keyword evidence="1" id="KW-1133">Transmembrane helix</keyword>
<accession>A0ABP9MV05</accession>
<dbReference type="EMBL" id="BAABHX010000008">
    <property type="protein sequence ID" value="GAA5100580.1"/>
    <property type="molecule type" value="Genomic_DNA"/>
</dbReference>
<organism evidence="2 3">
    <name type="scientific">Chryseobacterium ginsengisoli</name>
    <dbReference type="NCBI Taxonomy" id="363853"/>
    <lineage>
        <taxon>Bacteria</taxon>
        <taxon>Pseudomonadati</taxon>
        <taxon>Bacteroidota</taxon>
        <taxon>Flavobacteriia</taxon>
        <taxon>Flavobacteriales</taxon>
        <taxon>Weeksellaceae</taxon>
        <taxon>Chryseobacterium group</taxon>
        <taxon>Chryseobacterium</taxon>
    </lineage>
</organism>
<sequence length="238" mass="28560">MVHPEKEENKIKKVVFENLLIITCLLLLLYTLVYQIYLVEIVEFVKFGHELGVLSYNLSLSIISSGIFYYLVVYIPEKRKKRKVRQVINMRFEQIESQCLFTFRDIQKYSPQKQLIVEFPKNVEGFLLLCNNMKLNSKPPDYWAGSSMVPLDNWYEYFKYNFRYDDKNLGELYKYSEYLEPETMQLMHDLSSHPIRSAINQYHSSYETENYAKEFDSLAHVLYDYLITLSKFKQDSWM</sequence>
<keyword evidence="1" id="KW-0812">Transmembrane</keyword>
<protein>
    <submittedName>
        <fullName evidence="2">Uncharacterized protein</fullName>
    </submittedName>
</protein>
<gene>
    <name evidence="2" type="ORF">GCM10023210_39250</name>
</gene>
<proteinExistence type="predicted"/>
<evidence type="ECO:0000256" key="1">
    <source>
        <dbReference type="SAM" id="Phobius"/>
    </source>
</evidence>
<comment type="caution">
    <text evidence="2">The sequence shown here is derived from an EMBL/GenBank/DDBJ whole genome shotgun (WGS) entry which is preliminary data.</text>
</comment>
<keyword evidence="1" id="KW-0472">Membrane</keyword>
<keyword evidence="3" id="KW-1185">Reference proteome</keyword>
<dbReference type="Proteomes" id="UP001500353">
    <property type="component" value="Unassembled WGS sequence"/>
</dbReference>
<evidence type="ECO:0000313" key="3">
    <source>
        <dbReference type="Proteomes" id="UP001500353"/>
    </source>
</evidence>
<evidence type="ECO:0000313" key="2">
    <source>
        <dbReference type="EMBL" id="GAA5100580.1"/>
    </source>
</evidence>
<feature type="transmembrane region" description="Helical" evidence="1">
    <location>
        <begin position="19"/>
        <end position="38"/>
    </location>
</feature>
<name>A0ABP9MV05_9FLAO</name>